<gene>
    <name evidence="4" type="ORF">FE785_08445</name>
</gene>
<evidence type="ECO:0000256" key="2">
    <source>
        <dbReference type="ARBA" id="ARBA00022801"/>
    </source>
</evidence>
<dbReference type="AlphaFoldDB" id="A0A4P9K6Z7"/>
<reference evidence="4 5" key="1">
    <citation type="submission" date="2019-05" db="EMBL/GenBank/DDBJ databases">
        <title>Thiomicrorhabdus sediminis sp. nov, a novel sulfur-oxidizing bacterium isolated from coastal sediment.</title>
        <authorList>
            <person name="Liu X."/>
        </authorList>
    </citation>
    <scope>NUCLEOTIDE SEQUENCE [LARGE SCALE GENOMIC DNA]</scope>
    <source>
        <strain evidence="4 5">G1</strain>
    </source>
</reference>
<dbReference type="Pfam" id="PF08797">
    <property type="entry name" value="HIRAN"/>
    <property type="match status" value="1"/>
</dbReference>
<protein>
    <recommendedName>
        <fullName evidence="3">HIRAN domain-containing protein</fullName>
    </recommendedName>
</protein>
<dbReference type="Gene3D" id="3.30.70.2330">
    <property type="match status" value="1"/>
</dbReference>
<keyword evidence="5" id="KW-1185">Reference proteome</keyword>
<proteinExistence type="predicted"/>
<dbReference type="GO" id="GO:0003676">
    <property type="term" value="F:nucleic acid binding"/>
    <property type="evidence" value="ECO:0007669"/>
    <property type="project" value="InterPro"/>
</dbReference>
<keyword evidence="1" id="KW-0479">Metal-binding</keyword>
<evidence type="ECO:0000313" key="5">
    <source>
        <dbReference type="Proteomes" id="UP000304864"/>
    </source>
</evidence>
<evidence type="ECO:0000313" key="4">
    <source>
        <dbReference type="EMBL" id="QCU90661.1"/>
    </source>
</evidence>
<dbReference type="RefSeq" id="WP_138565335.1">
    <property type="nucleotide sequence ID" value="NZ_CP040602.1"/>
</dbReference>
<dbReference type="OrthoDB" id="5612340at2"/>
<name>A0A4P9K6Z7_9GAMM</name>
<evidence type="ECO:0000259" key="3">
    <source>
        <dbReference type="Pfam" id="PF08797"/>
    </source>
</evidence>
<organism evidence="4 5">
    <name type="scientific">Thiomicrorhabdus sediminis</name>
    <dbReference type="NCBI Taxonomy" id="2580412"/>
    <lineage>
        <taxon>Bacteria</taxon>
        <taxon>Pseudomonadati</taxon>
        <taxon>Pseudomonadota</taxon>
        <taxon>Gammaproteobacteria</taxon>
        <taxon>Thiotrichales</taxon>
        <taxon>Piscirickettsiaceae</taxon>
        <taxon>Thiomicrorhabdus</taxon>
    </lineage>
</organism>
<keyword evidence="2" id="KW-0378">Hydrolase</keyword>
<dbReference type="GO" id="GO:0008270">
    <property type="term" value="F:zinc ion binding"/>
    <property type="evidence" value="ECO:0007669"/>
    <property type="project" value="InterPro"/>
</dbReference>
<dbReference type="GO" id="GO:0016818">
    <property type="term" value="F:hydrolase activity, acting on acid anhydrides, in phosphorus-containing anhydrides"/>
    <property type="evidence" value="ECO:0007669"/>
    <property type="project" value="InterPro"/>
</dbReference>
<dbReference type="InterPro" id="IPR014905">
    <property type="entry name" value="HIRAN"/>
</dbReference>
<accession>A0A4P9K6Z7</accession>
<evidence type="ECO:0000256" key="1">
    <source>
        <dbReference type="ARBA" id="ARBA00022723"/>
    </source>
</evidence>
<dbReference type="EMBL" id="CP040602">
    <property type="protein sequence ID" value="QCU90661.1"/>
    <property type="molecule type" value="Genomic_DNA"/>
</dbReference>
<dbReference type="Proteomes" id="UP000304864">
    <property type="component" value="Chromosome"/>
</dbReference>
<feature type="domain" description="HIRAN" evidence="3">
    <location>
        <begin position="14"/>
        <end position="91"/>
    </location>
</feature>
<sequence>MLTLPAYIEPKLIFPLKGCFYYDAWLALEYDLLGKNARLTLRPEPTNKYDLYAIQVWLQLTDDNNDNEDQAREMLIGYVPRILSRYMSQRIIELGKRHIEIEPLQIIHLAHHGRSIEIDCLWPQINLDLIADEDDFVHRMFVIAKLYWLHRITQLKRWWRKKQSQYHHKPQN</sequence>
<dbReference type="KEGG" id="thig:FE785_08445"/>